<dbReference type="KEGG" id="esx:ESOMN_v1c02190"/>
<accession>A0A2K8P128</accession>
<organism evidence="2 3">
    <name type="scientific">Williamsoniiplasma somnilux</name>
    <dbReference type="NCBI Taxonomy" id="215578"/>
    <lineage>
        <taxon>Bacteria</taxon>
        <taxon>Bacillati</taxon>
        <taxon>Mycoplasmatota</taxon>
        <taxon>Mollicutes</taxon>
        <taxon>Entomoplasmatales</taxon>
        <taxon>Williamsoniiplasma</taxon>
    </lineage>
</organism>
<dbReference type="EMBL" id="CP024965">
    <property type="protein sequence ID" value="ATZ18603.1"/>
    <property type="molecule type" value="Genomic_DNA"/>
</dbReference>
<dbReference type="Proteomes" id="UP000232230">
    <property type="component" value="Chromosome"/>
</dbReference>
<name>A0A2K8P128_9MOLU</name>
<dbReference type="RefSeq" id="WP_024863711.1">
    <property type="nucleotide sequence ID" value="NZ_CP024965.1"/>
</dbReference>
<protein>
    <submittedName>
        <fullName evidence="2">Uncharacterized protein</fullName>
    </submittedName>
</protein>
<gene>
    <name evidence="2" type="ORF">ESOMN_v1c02190</name>
</gene>
<evidence type="ECO:0000313" key="3">
    <source>
        <dbReference type="Proteomes" id="UP000232230"/>
    </source>
</evidence>
<feature type="coiled-coil region" evidence="1">
    <location>
        <begin position="114"/>
        <end position="141"/>
    </location>
</feature>
<reference evidence="2 3" key="1">
    <citation type="submission" date="2017-11" db="EMBL/GenBank/DDBJ databases">
        <title>Genome sequence of Entomoplasma somnilux PYAN-1 (ATCC 49194).</title>
        <authorList>
            <person name="Lo W.-S."/>
            <person name="Gasparich G.E."/>
            <person name="Kuo C.-H."/>
        </authorList>
    </citation>
    <scope>NUCLEOTIDE SEQUENCE [LARGE SCALE GENOMIC DNA]</scope>
    <source>
        <strain evidence="2 3">PYAN-1</strain>
    </source>
</reference>
<keyword evidence="1" id="KW-0175">Coiled coil</keyword>
<sequence length="144" mass="16883">MKKWKVFTDNKGVVNIIEANDGNFFTLEDAQIMAKKIAKGNRAVMKFKNIEDDDVDITLDYTSILTRDEIINKQHSEVKISKAELIVAKAQALKQKQLYRQSTGQQKFENKRKYKYTKERIKREKIALKDAERKLKETLKSKEE</sequence>
<dbReference type="AlphaFoldDB" id="A0A2K8P128"/>
<evidence type="ECO:0000313" key="2">
    <source>
        <dbReference type="EMBL" id="ATZ18603.1"/>
    </source>
</evidence>
<proteinExistence type="predicted"/>
<keyword evidence="3" id="KW-1185">Reference proteome</keyword>
<evidence type="ECO:0000256" key="1">
    <source>
        <dbReference type="SAM" id="Coils"/>
    </source>
</evidence>